<dbReference type="PROSITE" id="PS50075">
    <property type="entry name" value="CARRIER"/>
    <property type="match status" value="1"/>
</dbReference>
<gene>
    <name evidence="4" type="ORF">Z518_00501</name>
</gene>
<dbReference type="PANTHER" id="PTHR43439:SF2">
    <property type="entry name" value="ENZYME, PUTATIVE (JCVI)-RELATED"/>
    <property type="match status" value="1"/>
</dbReference>
<dbReference type="InterPro" id="IPR051414">
    <property type="entry name" value="Adenylate-forming_Reductase"/>
</dbReference>
<dbReference type="Pfam" id="PF07993">
    <property type="entry name" value="NAD_binding_4"/>
    <property type="match status" value="1"/>
</dbReference>
<reference evidence="4 5" key="1">
    <citation type="submission" date="2015-01" db="EMBL/GenBank/DDBJ databases">
        <title>The Genome Sequence of Rhinocladiella mackenzie CBS 650.93.</title>
        <authorList>
            <consortium name="The Broad Institute Genomics Platform"/>
            <person name="Cuomo C."/>
            <person name="de Hoog S."/>
            <person name="Gorbushina A."/>
            <person name="Stielow B."/>
            <person name="Teixiera M."/>
            <person name="Abouelleil A."/>
            <person name="Chapman S.B."/>
            <person name="Priest M."/>
            <person name="Young S.K."/>
            <person name="Wortman J."/>
            <person name="Nusbaum C."/>
            <person name="Birren B."/>
        </authorList>
    </citation>
    <scope>NUCLEOTIDE SEQUENCE [LARGE SCALE GENOMIC DNA]</scope>
    <source>
        <strain evidence="4 5">CBS 650.93</strain>
    </source>
</reference>
<evidence type="ECO:0000313" key="4">
    <source>
        <dbReference type="EMBL" id="KIX09421.1"/>
    </source>
</evidence>
<dbReference type="PROSITE" id="PS00455">
    <property type="entry name" value="AMP_BINDING"/>
    <property type="match status" value="1"/>
</dbReference>
<dbReference type="SUPFAM" id="SSF47336">
    <property type="entry name" value="ACP-like"/>
    <property type="match status" value="1"/>
</dbReference>
<name>A0A0D2J156_9EURO</name>
<dbReference type="InterPro" id="IPR000873">
    <property type="entry name" value="AMP-dep_synth/lig_dom"/>
</dbReference>
<feature type="domain" description="Carrier" evidence="3">
    <location>
        <begin position="550"/>
        <end position="631"/>
    </location>
</feature>
<dbReference type="PANTHER" id="PTHR43439">
    <property type="entry name" value="PHENYLACETATE-COENZYME A LIGASE"/>
    <property type="match status" value="1"/>
</dbReference>
<dbReference type="SUPFAM" id="SSF51735">
    <property type="entry name" value="NAD(P)-binding Rossmann-fold domains"/>
    <property type="match status" value="1"/>
</dbReference>
<keyword evidence="5" id="KW-1185">Reference proteome</keyword>
<dbReference type="HOGENOM" id="CLU_002220_0_0_1"/>
<dbReference type="OrthoDB" id="429813at2759"/>
<proteinExistence type="predicted"/>
<organism evidence="4 5">
    <name type="scientific">Rhinocladiella mackenziei CBS 650.93</name>
    <dbReference type="NCBI Taxonomy" id="1442369"/>
    <lineage>
        <taxon>Eukaryota</taxon>
        <taxon>Fungi</taxon>
        <taxon>Dikarya</taxon>
        <taxon>Ascomycota</taxon>
        <taxon>Pezizomycotina</taxon>
        <taxon>Eurotiomycetes</taxon>
        <taxon>Chaetothyriomycetidae</taxon>
        <taxon>Chaetothyriales</taxon>
        <taxon>Herpotrichiellaceae</taxon>
        <taxon>Rhinocladiella</taxon>
    </lineage>
</organism>
<evidence type="ECO:0000313" key="5">
    <source>
        <dbReference type="Proteomes" id="UP000053617"/>
    </source>
</evidence>
<dbReference type="AlphaFoldDB" id="A0A0D2J156"/>
<dbReference type="InterPro" id="IPR042099">
    <property type="entry name" value="ANL_N_sf"/>
</dbReference>
<dbReference type="InterPro" id="IPR036291">
    <property type="entry name" value="NAD(P)-bd_dom_sf"/>
</dbReference>
<dbReference type="RefSeq" id="XP_013276557.1">
    <property type="nucleotide sequence ID" value="XM_013421103.1"/>
</dbReference>
<dbReference type="InterPro" id="IPR013120">
    <property type="entry name" value="FAR_NAD-bd"/>
</dbReference>
<dbReference type="Gene3D" id="3.40.50.720">
    <property type="entry name" value="NAD(P)-binding Rossmann-like Domain"/>
    <property type="match status" value="1"/>
</dbReference>
<dbReference type="Pfam" id="PF00501">
    <property type="entry name" value="AMP-binding"/>
    <property type="match status" value="1"/>
</dbReference>
<dbReference type="Proteomes" id="UP000053617">
    <property type="component" value="Unassembled WGS sequence"/>
</dbReference>
<evidence type="ECO:0000259" key="3">
    <source>
        <dbReference type="PROSITE" id="PS50075"/>
    </source>
</evidence>
<dbReference type="InterPro" id="IPR020845">
    <property type="entry name" value="AMP-binding_CS"/>
</dbReference>
<evidence type="ECO:0000256" key="2">
    <source>
        <dbReference type="ARBA" id="ARBA00022553"/>
    </source>
</evidence>
<dbReference type="GeneID" id="25288572"/>
<sequence length="1040" mass="116122">MGSITTDPPCGQRLLPNLIDQIAFDEPDKVFASIPFTNNPEDGFRDITYRQYARGIDRAAHWLQANLTKREEFETVGYTGPTDLRYCFFTLGAVKAGFKLLLTSSRNSVEGNVSLLKATQCRTFLTPSKVPQLILNCHQFHPLDVFCVPDLSYFLSEAPMKPFPFSKSFATAKQEPFVVLHTSGSTGLPKPIVVKHAALACIDALRNIPWEPDLNLVQHEFIYEYDSFFIAMPAFHAAGIFMICAMPVFSGAKVILDSPESPMTARNANAVHVFAKPDASLLAPSIWDDLTKEPKYLENLRLLKGAMYGGGPLPRAAGDMLSKFTKIINLYGSTEAMLLPMLVPDQEDFNYFRFYSHCGIEMRPNGDGLHELVIQRKKEYEPIQGIFTTFPDLQEYSMKDLFSKHPRKPGLWRYEARDDDVIVLVNGEKLNPVTMEQIIQSQDFVAGALVVGQARFQTALLVELTKSAANEDRNVLLEKLRPVIETANKECPAHGRLAKSMVLFTSSEKPMLRAGKGTIQRKLTLDMYAPEISDLYNAADSHDLMDLPLESRGEFVKALQTVLSATSDVTLSSLDADFFANGVDSLGALIVVKHIKMAFERRGVSPELVSAGIFYSHPTVNKLTDKVYALFQTSQTGASPADSSLEEMQRSLDRWSSDILLAKGKRHAVRSTVILTGSTGSLGSYILHTLITNPEVEHIYCFNRSDDSTERQARSNANRGLSTDFSKVSFHQVDVSQPRFGLEDALHKKLVDSVTQIIHNAWAVDFNWAFSSFEETHIAGVRRLIDLSAMSVNRASIFFISSISTVMGWQTNHGNSTIPEEIFHDMTVPQQMGYAQSKYVAERLLEAAFVQGSVPTTVCRIGQIAGPVRQGQGMWNKHEWLPTIIGSSKVMKMLPVSLGAMPHVDWVPVDILGEGLVEMALRRDGGHENMQVYHAINPRTADWSTLVPTIKKNIGVADIKEVSYEEWVDELTRRSMTENPRSIPAFRLLDFYQALKQQSADTVLEGMLETKKTVEASKILAGLEAVSPSWMDTWMKQWNF</sequence>
<dbReference type="SUPFAM" id="SSF56801">
    <property type="entry name" value="Acetyl-CoA synthetase-like"/>
    <property type="match status" value="1"/>
</dbReference>
<dbReference type="Pfam" id="PF23562">
    <property type="entry name" value="AMP-binding_C_3"/>
    <property type="match status" value="1"/>
</dbReference>
<keyword evidence="2" id="KW-0597">Phosphoprotein</keyword>
<dbReference type="STRING" id="1442369.A0A0D2J156"/>
<dbReference type="InterPro" id="IPR009081">
    <property type="entry name" value="PP-bd_ACP"/>
</dbReference>
<keyword evidence="1" id="KW-0596">Phosphopantetheine</keyword>
<protein>
    <recommendedName>
        <fullName evidence="3">Carrier domain-containing protein</fullName>
    </recommendedName>
</protein>
<evidence type="ECO:0000256" key="1">
    <source>
        <dbReference type="ARBA" id="ARBA00022450"/>
    </source>
</evidence>
<dbReference type="VEuPathDB" id="FungiDB:Z518_00501"/>
<dbReference type="InterPro" id="IPR036736">
    <property type="entry name" value="ACP-like_sf"/>
</dbReference>
<accession>A0A0D2J156</accession>
<dbReference type="Gene3D" id="3.40.50.12780">
    <property type="entry name" value="N-terminal domain of ligase-like"/>
    <property type="match status" value="1"/>
</dbReference>
<dbReference type="EMBL" id="KN847475">
    <property type="protein sequence ID" value="KIX09421.1"/>
    <property type="molecule type" value="Genomic_DNA"/>
</dbReference>